<evidence type="ECO:0000313" key="1">
    <source>
        <dbReference type="EMBL" id="MFD2234811.1"/>
    </source>
</evidence>
<comment type="caution">
    <text evidence="1">The sequence shown here is derived from an EMBL/GenBank/DDBJ whole genome shotgun (WGS) entry which is preliminary data.</text>
</comment>
<dbReference type="EMBL" id="JBHUIY010000028">
    <property type="protein sequence ID" value="MFD2234811.1"/>
    <property type="molecule type" value="Genomic_DNA"/>
</dbReference>
<reference evidence="2" key="1">
    <citation type="journal article" date="2019" name="Int. J. Syst. Evol. Microbiol.">
        <title>The Global Catalogue of Microorganisms (GCM) 10K type strain sequencing project: providing services to taxonomists for standard genome sequencing and annotation.</title>
        <authorList>
            <consortium name="The Broad Institute Genomics Platform"/>
            <consortium name="The Broad Institute Genome Sequencing Center for Infectious Disease"/>
            <person name="Wu L."/>
            <person name="Ma J."/>
        </authorList>
    </citation>
    <scope>NUCLEOTIDE SEQUENCE [LARGE SCALE GENOMIC DNA]</scope>
    <source>
        <strain evidence="2">KCTC 15012</strain>
    </source>
</reference>
<protein>
    <recommendedName>
        <fullName evidence="3">Immunity protein 53</fullName>
    </recommendedName>
</protein>
<dbReference type="RefSeq" id="WP_377317395.1">
    <property type="nucleotide sequence ID" value="NZ_JBHUIY010000028.1"/>
</dbReference>
<name>A0ABW5CD47_9PROT</name>
<dbReference type="Proteomes" id="UP001597296">
    <property type="component" value="Unassembled WGS sequence"/>
</dbReference>
<keyword evidence="2" id="KW-1185">Reference proteome</keyword>
<organism evidence="1 2">
    <name type="scientific">Phaeospirillum tilakii</name>
    <dbReference type="NCBI Taxonomy" id="741673"/>
    <lineage>
        <taxon>Bacteria</taxon>
        <taxon>Pseudomonadati</taxon>
        <taxon>Pseudomonadota</taxon>
        <taxon>Alphaproteobacteria</taxon>
        <taxon>Rhodospirillales</taxon>
        <taxon>Rhodospirillaceae</taxon>
        <taxon>Phaeospirillum</taxon>
    </lineage>
</organism>
<gene>
    <name evidence="1" type="ORF">ACFSNB_13445</name>
</gene>
<accession>A0ABW5CD47</accession>
<proteinExistence type="predicted"/>
<sequence>MATIADALSALHQLSKPGAAHHSYDLGSFSDSIAWRIDYPSDGYNFRDEACAQNGARSTTITLSASYPQGPAGDVAIRISAVDRRKPVAFNDEPRGDWLIGDLPTLGATKIALSDIETVVLPWLRDHGCPV</sequence>
<evidence type="ECO:0008006" key="3">
    <source>
        <dbReference type="Google" id="ProtNLM"/>
    </source>
</evidence>
<evidence type="ECO:0000313" key="2">
    <source>
        <dbReference type="Proteomes" id="UP001597296"/>
    </source>
</evidence>